<keyword evidence="5" id="KW-0560">Oxidoreductase</keyword>
<evidence type="ECO:0000256" key="5">
    <source>
        <dbReference type="ARBA" id="ARBA00023002"/>
    </source>
</evidence>
<evidence type="ECO:0000256" key="3">
    <source>
        <dbReference type="ARBA" id="ARBA00022617"/>
    </source>
</evidence>
<keyword evidence="8" id="KW-0732">Signal</keyword>
<evidence type="ECO:0000256" key="4">
    <source>
        <dbReference type="ARBA" id="ARBA00022723"/>
    </source>
</evidence>
<comment type="caution">
    <text evidence="10">The sequence shown here is derived from an EMBL/GenBank/DDBJ whole genome shotgun (WGS) entry which is preliminary data.</text>
</comment>
<evidence type="ECO:0000256" key="7">
    <source>
        <dbReference type="ARBA" id="ARBA00025795"/>
    </source>
</evidence>
<dbReference type="GO" id="GO:0046872">
    <property type="term" value="F:metal ion binding"/>
    <property type="evidence" value="ECO:0007669"/>
    <property type="project" value="UniProtKB-KW"/>
</dbReference>
<dbReference type="Proteomes" id="UP000076552">
    <property type="component" value="Unassembled WGS sequence"/>
</dbReference>
<feature type="signal peptide" evidence="8">
    <location>
        <begin position="1"/>
        <end position="17"/>
    </location>
</feature>
<keyword evidence="2" id="KW-0575">Peroxidase</keyword>
<evidence type="ECO:0000313" key="10">
    <source>
        <dbReference type="EMBL" id="KZL69348.1"/>
    </source>
</evidence>
<dbReference type="AlphaFoldDB" id="A0A166RJM1"/>
<feature type="domain" description="Heme haloperoxidase family profile" evidence="9">
    <location>
        <begin position="53"/>
        <end position="263"/>
    </location>
</feature>
<comment type="similarity">
    <text evidence="7">Belongs to the chloroperoxidase family.</text>
</comment>
<dbReference type="EMBL" id="LFIV01000109">
    <property type="protein sequence ID" value="KZL69348.1"/>
    <property type="molecule type" value="Genomic_DNA"/>
</dbReference>
<name>A0A166RJM1_9PEZI</name>
<organism evidence="10 11">
    <name type="scientific">Colletotrichum tofieldiae</name>
    <dbReference type="NCBI Taxonomy" id="708197"/>
    <lineage>
        <taxon>Eukaryota</taxon>
        <taxon>Fungi</taxon>
        <taxon>Dikarya</taxon>
        <taxon>Ascomycota</taxon>
        <taxon>Pezizomycotina</taxon>
        <taxon>Sordariomycetes</taxon>
        <taxon>Hypocreomycetidae</taxon>
        <taxon>Glomerellales</taxon>
        <taxon>Glomerellaceae</taxon>
        <taxon>Colletotrichum</taxon>
        <taxon>Colletotrichum spaethianum species complex</taxon>
    </lineage>
</organism>
<gene>
    <name evidence="10" type="ORF">CT0861_06178</name>
</gene>
<protein>
    <submittedName>
        <fullName evidence="10">Deoxyribonuclease-related protein</fullName>
    </submittedName>
</protein>
<keyword evidence="4" id="KW-0479">Metal-binding</keyword>
<keyword evidence="6" id="KW-0408">Iron</keyword>
<evidence type="ECO:0000256" key="2">
    <source>
        <dbReference type="ARBA" id="ARBA00022559"/>
    </source>
</evidence>
<keyword evidence="11" id="KW-1185">Reference proteome</keyword>
<dbReference type="Gene3D" id="1.10.489.10">
    <property type="entry name" value="Chloroperoxidase-like"/>
    <property type="match status" value="1"/>
</dbReference>
<evidence type="ECO:0000313" key="11">
    <source>
        <dbReference type="Proteomes" id="UP000076552"/>
    </source>
</evidence>
<keyword evidence="3" id="KW-0349">Heme</keyword>
<dbReference type="SUPFAM" id="SSF47571">
    <property type="entry name" value="Cloroperoxidase"/>
    <property type="match status" value="1"/>
</dbReference>
<evidence type="ECO:0000259" key="9">
    <source>
        <dbReference type="PROSITE" id="PS51405"/>
    </source>
</evidence>
<reference evidence="10 11" key="1">
    <citation type="submission" date="2015-06" db="EMBL/GenBank/DDBJ databases">
        <title>Survival trade-offs in plant roots during colonization by closely related pathogenic and mutualistic fungi.</title>
        <authorList>
            <person name="Hacquard S."/>
            <person name="Kracher B."/>
            <person name="Hiruma K."/>
            <person name="Weinman A."/>
            <person name="Muench P."/>
            <person name="Garrido Oter R."/>
            <person name="Ver Loren van Themaat E."/>
            <person name="Dallerey J.-F."/>
            <person name="Damm U."/>
            <person name="Henrissat B."/>
            <person name="Lespinet O."/>
            <person name="Thon M."/>
            <person name="Kemen E."/>
            <person name="McHardy A.C."/>
            <person name="Schulze-Lefert P."/>
            <person name="O'Connell R.J."/>
        </authorList>
    </citation>
    <scope>NUCLEOTIDE SEQUENCE [LARGE SCALE GENOMIC DNA]</scope>
    <source>
        <strain evidence="10 11">0861</strain>
    </source>
</reference>
<dbReference type="PANTHER" id="PTHR33577">
    <property type="entry name" value="STERIGMATOCYSTIN BIOSYNTHESIS PEROXIDASE STCC-RELATED"/>
    <property type="match status" value="1"/>
</dbReference>
<dbReference type="STRING" id="708197.A0A166RJM1"/>
<comment type="cofactor">
    <cofactor evidence="1">
        <name>heme b</name>
        <dbReference type="ChEBI" id="CHEBI:60344"/>
    </cofactor>
</comment>
<evidence type="ECO:0000256" key="1">
    <source>
        <dbReference type="ARBA" id="ARBA00001970"/>
    </source>
</evidence>
<evidence type="ECO:0000256" key="6">
    <source>
        <dbReference type="ARBA" id="ARBA00023004"/>
    </source>
</evidence>
<dbReference type="Pfam" id="PF01328">
    <property type="entry name" value="Peroxidase_2"/>
    <property type="match status" value="1"/>
</dbReference>
<accession>A0A166RJM1</accession>
<sequence>MHITLPIILGALPFILAFPHFANLGQDHAVPSKVIESLKAAPANNSWSRLKPNHFTWKAPGPNDQRAPCPVMNTLCNHGFVPHDGRNITLDKLTKGLMDALNIAEFRAINIFEAGLITNPIPNATFFDMQMLHAHNVIEHDGSLSRRDAIFDTTNRFDEETFNNFVSYFGSEHAINTSMIANARARQALDRSWINPTFSITQDQVPVIVGENAMLLAIFGHPENPVANRSFLEYFFRNERLPVEIGWVPVDTPIDVQLAEIVRDIIGQSPPDVPLTFTPQAAA</sequence>
<dbReference type="InterPro" id="IPR000028">
    <property type="entry name" value="Chloroperoxidase"/>
</dbReference>
<feature type="chain" id="PRO_5007879149" evidence="8">
    <location>
        <begin position="18"/>
        <end position="283"/>
    </location>
</feature>
<dbReference type="GO" id="GO:0004601">
    <property type="term" value="F:peroxidase activity"/>
    <property type="evidence" value="ECO:0007669"/>
    <property type="project" value="UniProtKB-KW"/>
</dbReference>
<evidence type="ECO:0000256" key="8">
    <source>
        <dbReference type="SAM" id="SignalP"/>
    </source>
</evidence>
<dbReference type="PANTHER" id="PTHR33577:SF9">
    <property type="entry name" value="PEROXIDASE STCC"/>
    <property type="match status" value="1"/>
</dbReference>
<proteinExistence type="inferred from homology"/>
<dbReference type="InterPro" id="IPR036851">
    <property type="entry name" value="Chloroperoxidase-like_sf"/>
</dbReference>
<dbReference type="PROSITE" id="PS51405">
    <property type="entry name" value="HEME_HALOPEROXIDASE"/>
    <property type="match status" value="1"/>
</dbReference>